<protein>
    <submittedName>
        <fullName evidence="4">Acyl carrier protein</fullName>
    </submittedName>
</protein>
<feature type="domain" description="Carrier" evidence="3">
    <location>
        <begin position="5"/>
        <end position="69"/>
    </location>
</feature>
<evidence type="ECO:0000256" key="1">
    <source>
        <dbReference type="ARBA" id="ARBA00022450"/>
    </source>
</evidence>
<dbReference type="Gene3D" id="1.10.1200.10">
    <property type="entry name" value="ACP-like"/>
    <property type="match status" value="1"/>
</dbReference>
<dbReference type="InterPro" id="IPR009081">
    <property type="entry name" value="PP-bd_ACP"/>
</dbReference>
<evidence type="ECO:0000259" key="3">
    <source>
        <dbReference type="Pfam" id="PF00550"/>
    </source>
</evidence>
<dbReference type="EMBL" id="CP073721">
    <property type="protein sequence ID" value="UWZ39573.1"/>
    <property type="molecule type" value="Genomic_DNA"/>
</dbReference>
<dbReference type="SUPFAM" id="SSF47336">
    <property type="entry name" value="ACP-like"/>
    <property type="match status" value="1"/>
</dbReference>
<evidence type="ECO:0000256" key="2">
    <source>
        <dbReference type="ARBA" id="ARBA00022553"/>
    </source>
</evidence>
<dbReference type="PROSITE" id="PS00012">
    <property type="entry name" value="PHOSPHOPANTETHEINE"/>
    <property type="match status" value="1"/>
</dbReference>
<dbReference type="InterPro" id="IPR006162">
    <property type="entry name" value="Ppantetheine_attach_site"/>
</dbReference>
<dbReference type="Pfam" id="PF00550">
    <property type="entry name" value="PP-binding"/>
    <property type="match status" value="1"/>
</dbReference>
<dbReference type="Proteomes" id="UP001058271">
    <property type="component" value="Chromosome"/>
</dbReference>
<keyword evidence="5" id="KW-1185">Reference proteome</keyword>
<sequence>MSDTLLDLDATIARYATFAFDDTTPLLDAGLESLALLRLAVDVATDDDAEIDATRLADLKTVADLKGWLADLMPAAGTTEGDAR</sequence>
<evidence type="ECO:0000313" key="5">
    <source>
        <dbReference type="Proteomes" id="UP001058271"/>
    </source>
</evidence>
<proteinExistence type="predicted"/>
<keyword evidence="1" id="KW-0596">Phosphopantetheine</keyword>
<accession>A0ABY5ZFV1</accession>
<dbReference type="InterPro" id="IPR036736">
    <property type="entry name" value="ACP-like_sf"/>
</dbReference>
<dbReference type="RefSeq" id="WP_260728987.1">
    <property type="nucleotide sequence ID" value="NZ_BAAABS010000003.1"/>
</dbReference>
<name>A0ABY5ZFV1_9ACTN</name>
<organism evidence="4 5">
    <name type="scientific">Dactylosporangium roseum</name>
    <dbReference type="NCBI Taxonomy" id="47989"/>
    <lineage>
        <taxon>Bacteria</taxon>
        <taxon>Bacillati</taxon>
        <taxon>Actinomycetota</taxon>
        <taxon>Actinomycetes</taxon>
        <taxon>Micromonosporales</taxon>
        <taxon>Micromonosporaceae</taxon>
        <taxon>Dactylosporangium</taxon>
    </lineage>
</organism>
<gene>
    <name evidence="4" type="ORF">Drose_15870</name>
</gene>
<evidence type="ECO:0000313" key="4">
    <source>
        <dbReference type="EMBL" id="UWZ39573.1"/>
    </source>
</evidence>
<keyword evidence="2" id="KW-0597">Phosphoprotein</keyword>
<reference evidence="4" key="1">
    <citation type="submission" date="2021-04" db="EMBL/GenBank/DDBJ databases">
        <title>Biosynthetic gene clusters of Dactylosporangioum roseum.</title>
        <authorList>
            <person name="Hartkoorn R.C."/>
            <person name="Beaudoing E."/>
            <person name="Hot D."/>
            <person name="Moureu S."/>
        </authorList>
    </citation>
    <scope>NUCLEOTIDE SEQUENCE</scope>
    <source>
        <strain evidence="4">NRRL B-16295</strain>
    </source>
</reference>